<evidence type="ECO:0000256" key="5">
    <source>
        <dbReference type="RuleBase" id="RU000356"/>
    </source>
</evidence>
<dbReference type="GO" id="GO:0046210">
    <property type="term" value="P:nitric oxide catabolic process"/>
    <property type="evidence" value="ECO:0007669"/>
    <property type="project" value="TreeGrafter"/>
</dbReference>
<dbReference type="OrthoDB" id="9801223at2"/>
<dbReference type="GO" id="GO:0071500">
    <property type="term" value="P:cellular response to nitrosative stress"/>
    <property type="evidence" value="ECO:0007669"/>
    <property type="project" value="TreeGrafter"/>
</dbReference>
<dbReference type="InParanoid" id="A0A5C7F0M8"/>
<dbReference type="GO" id="GO:0071949">
    <property type="term" value="F:FAD binding"/>
    <property type="evidence" value="ECO:0007669"/>
    <property type="project" value="TreeGrafter"/>
</dbReference>
<dbReference type="GO" id="GO:0005344">
    <property type="term" value="F:oxygen carrier activity"/>
    <property type="evidence" value="ECO:0007669"/>
    <property type="project" value="UniProtKB-KW"/>
</dbReference>
<evidence type="ECO:0000256" key="3">
    <source>
        <dbReference type="ARBA" id="ARBA00022723"/>
    </source>
</evidence>
<keyword evidence="2 5" id="KW-0561">Oxygen transport</keyword>
<dbReference type="InterPro" id="IPR000971">
    <property type="entry name" value="Globin"/>
</dbReference>
<evidence type="ECO:0000256" key="1">
    <source>
        <dbReference type="ARBA" id="ARBA00022617"/>
    </source>
</evidence>
<keyword evidence="3" id="KW-0479">Metal-binding</keyword>
<dbReference type="Gene3D" id="1.10.490.10">
    <property type="entry name" value="Globins"/>
    <property type="match status" value="1"/>
</dbReference>
<keyword evidence="4" id="KW-0408">Iron</keyword>
<reference evidence="7 8" key="1">
    <citation type="submission" date="2019-08" db="EMBL/GenBank/DDBJ databases">
        <title>Pelomicrobium methylotrophicum gen. nov., sp. nov. a moderately thermophilic, facultatively anaerobic, lithoautotrophic and methylotrophic bacterium isolated from a terrestrial mud volcano.</title>
        <authorList>
            <person name="Slobodkina G.B."/>
            <person name="Merkel A.Y."/>
            <person name="Slobodkin A.I."/>
        </authorList>
    </citation>
    <scope>NUCLEOTIDE SEQUENCE [LARGE SCALE GENOMIC DNA]</scope>
    <source>
        <strain evidence="7 8">SM250</strain>
    </source>
</reference>
<dbReference type="GO" id="GO:0008941">
    <property type="term" value="F:nitric oxide dioxygenase NAD(P)H activity"/>
    <property type="evidence" value="ECO:0007669"/>
    <property type="project" value="TreeGrafter"/>
</dbReference>
<dbReference type="PRINTS" id="PR00188">
    <property type="entry name" value="PLANTGLOBIN"/>
</dbReference>
<dbReference type="GO" id="GO:0020037">
    <property type="term" value="F:heme binding"/>
    <property type="evidence" value="ECO:0007669"/>
    <property type="project" value="InterPro"/>
</dbReference>
<keyword evidence="5" id="KW-0813">Transport</keyword>
<dbReference type="EMBL" id="VPFL01000003">
    <property type="protein sequence ID" value="TXF13044.1"/>
    <property type="molecule type" value="Genomic_DNA"/>
</dbReference>
<evidence type="ECO:0000259" key="6">
    <source>
        <dbReference type="PROSITE" id="PS01033"/>
    </source>
</evidence>
<dbReference type="RefSeq" id="WP_147798688.1">
    <property type="nucleotide sequence ID" value="NZ_VPFL01000003.1"/>
</dbReference>
<evidence type="ECO:0000256" key="2">
    <source>
        <dbReference type="ARBA" id="ARBA00022621"/>
    </source>
</evidence>
<accession>A0A5C7F0M8</accession>
<protein>
    <submittedName>
        <fullName evidence="7">Hemin receptor</fullName>
    </submittedName>
</protein>
<proteinExistence type="inferred from homology"/>
<dbReference type="SUPFAM" id="SSF46458">
    <property type="entry name" value="Globin-like"/>
    <property type="match status" value="1"/>
</dbReference>
<organism evidence="7 8">
    <name type="scientific">Pelomicrobium methylotrophicum</name>
    <dbReference type="NCBI Taxonomy" id="2602750"/>
    <lineage>
        <taxon>Bacteria</taxon>
        <taxon>Pseudomonadati</taxon>
        <taxon>Pseudomonadota</taxon>
        <taxon>Hydrogenophilia</taxon>
        <taxon>Hydrogenophilia incertae sedis</taxon>
        <taxon>Pelomicrobium</taxon>
    </lineage>
</organism>
<dbReference type="CDD" id="cd12131">
    <property type="entry name" value="HGbI-like"/>
    <property type="match status" value="1"/>
</dbReference>
<gene>
    <name evidence="7" type="ORF">FR698_02930</name>
</gene>
<dbReference type="InterPro" id="IPR012292">
    <property type="entry name" value="Globin/Proto"/>
</dbReference>
<dbReference type="AlphaFoldDB" id="A0A5C7F0M8"/>
<dbReference type="Proteomes" id="UP000321201">
    <property type="component" value="Unassembled WGS sequence"/>
</dbReference>
<evidence type="ECO:0000256" key="4">
    <source>
        <dbReference type="ARBA" id="ARBA00023004"/>
    </source>
</evidence>
<keyword evidence="7" id="KW-0675">Receptor</keyword>
<dbReference type="InterPro" id="IPR009050">
    <property type="entry name" value="Globin-like_sf"/>
</dbReference>
<dbReference type="PANTHER" id="PTHR43396">
    <property type="entry name" value="FLAVOHEMOPROTEIN"/>
    <property type="match status" value="1"/>
</dbReference>
<comment type="caution">
    <text evidence="7">The sequence shown here is derived from an EMBL/GenBank/DDBJ whole genome shotgun (WGS) entry which is preliminary data.</text>
</comment>
<comment type="similarity">
    <text evidence="5">Belongs to the globin family.</text>
</comment>
<dbReference type="GO" id="GO:0019825">
    <property type="term" value="F:oxygen binding"/>
    <property type="evidence" value="ECO:0007669"/>
    <property type="project" value="InterPro"/>
</dbReference>
<feature type="domain" description="Globin" evidence="6">
    <location>
        <begin position="1"/>
        <end position="134"/>
    </location>
</feature>
<sequence>MTPQQIALVQSTWSKVVPIQDQAAKLFYDKLFEMDPSLRPLFKGDMVEQGRKLMAMINTAVNGLTRLNEIVPAVQALGRRHVGYGVKEAHYETVGAALLWTLEQGLGPSFTPEVRQAWATAYGLLAGVMKEAAAATAVA</sequence>
<evidence type="ECO:0000313" key="8">
    <source>
        <dbReference type="Proteomes" id="UP000321201"/>
    </source>
</evidence>
<dbReference type="PANTHER" id="PTHR43396:SF3">
    <property type="entry name" value="FLAVOHEMOPROTEIN"/>
    <property type="match status" value="1"/>
</dbReference>
<keyword evidence="1 5" id="KW-0349">Heme</keyword>
<dbReference type="GO" id="GO:0046872">
    <property type="term" value="F:metal ion binding"/>
    <property type="evidence" value="ECO:0007669"/>
    <property type="project" value="UniProtKB-KW"/>
</dbReference>
<evidence type="ECO:0000313" key="7">
    <source>
        <dbReference type="EMBL" id="TXF13044.1"/>
    </source>
</evidence>
<keyword evidence="8" id="KW-1185">Reference proteome</keyword>
<dbReference type="PROSITE" id="PS01033">
    <property type="entry name" value="GLOBIN"/>
    <property type="match status" value="1"/>
</dbReference>
<name>A0A5C7F0M8_9PROT</name>
<dbReference type="Pfam" id="PF00042">
    <property type="entry name" value="Globin"/>
    <property type="match status" value="1"/>
</dbReference>